<protein>
    <submittedName>
        <fullName evidence="1">Uncharacterized protein</fullName>
    </submittedName>
</protein>
<name>A0ACC6MYG7_9HYPH</name>
<dbReference type="EMBL" id="JAYESG010000006">
    <property type="protein sequence ID" value="MEA3518328.1"/>
    <property type="molecule type" value="Genomic_DNA"/>
</dbReference>
<comment type="caution">
    <text evidence="1">The sequence shown here is derived from an EMBL/GenBank/DDBJ whole genome shotgun (WGS) entry which is preliminary data.</text>
</comment>
<reference evidence="1" key="1">
    <citation type="submission" date="2023-12" db="EMBL/GenBank/DDBJ databases">
        <title>Diversity of Rhizobium in root nodule of phaseolus vulgaris.</title>
        <authorList>
            <person name="Wang H."/>
        </authorList>
    </citation>
    <scope>NUCLEOTIDE SEQUENCE</scope>
    <source>
        <strain evidence="1">MJ31</strain>
    </source>
</reference>
<keyword evidence="2" id="KW-1185">Reference proteome</keyword>
<organism evidence="1 2">
    <name type="scientific">Rhizobium mulingense</name>
    <dbReference type="NCBI Taxonomy" id="3031128"/>
    <lineage>
        <taxon>Bacteria</taxon>
        <taxon>Pseudomonadati</taxon>
        <taxon>Pseudomonadota</taxon>
        <taxon>Alphaproteobacteria</taxon>
        <taxon>Hyphomicrobiales</taxon>
        <taxon>Rhizobiaceae</taxon>
        <taxon>Rhizobium/Agrobacterium group</taxon>
        <taxon>Rhizobium</taxon>
    </lineage>
</organism>
<dbReference type="Proteomes" id="UP001304050">
    <property type="component" value="Unassembled WGS sequence"/>
</dbReference>
<sequence length="198" mass="23166">MNYLTSTESDDDRDQKIQLNLIAYYSDEPGDGGEIRSPTTNISVLDELLASIDEDSLEPIERMCPPMSERLREKIADKLLEIEQYRKDNRESYLEARRRQARQDYANERAADGRRVRPYRRHPEPAGESSFDRELRLHREGSRRRAGKDKTNTRCYLHLAGMTEEEKKDRKRQQDAESKKRQRAAKKALQRVAEVAAQ</sequence>
<accession>A0ACC6MYG7</accession>
<evidence type="ECO:0000313" key="2">
    <source>
        <dbReference type="Proteomes" id="UP001304050"/>
    </source>
</evidence>
<gene>
    <name evidence="1" type="ORF">U8465_14545</name>
</gene>
<evidence type="ECO:0000313" key="1">
    <source>
        <dbReference type="EMBL" id="MEA3518328.1"/>
    </source>
</evidence>
<proteinExistence type="predicted"/>